<accession>A0A2K8MLD0</accession>
<name>A0A2K8MLD0_9SPHN</name>
<sequence>MMRDPKKRKDFLDRLKYLPIDAAGDVYLTLSGEVRLRADYYSNPGMVDSEYRVEEKLRLVGGADLHVGPLRFYGELAHGGLAGHNYGTPTAKFRDDLFAQQFFGEVGGTIGPVTLGARYGRQEFTDGSSTLVQQKDNNSIRTVEQGLRGWAQLSAFRVDLFDFEHVKLGTKGLSDDIPDAQTRFSGVTAGVVLRDDKTHKLFLDPFVWRERNDKQRWGSITAREIRRYYGARLWGSYGDLTLDWTAAHQSGEFAGRAISAWSVAAAQTYVLNKKGWAPKVGVHFDYGSGGGSFGTGTIHAARPVTAGSVAYSYQGALMTTNLFQVSPNFTVSPARTLDVTVEYQRSWRPSETDAVYRGAGTAYAGTQRIVGDHIGDALHLQASWKITPRLSLTGRWEYFAAGDVLEGVGVADSHYFGSWLNFRF</sequence>
<evidence type="ECO:0000313" key="3">
    <source>
        <dbReference type="Proteomes" id="UP000229081"/>
    </source>
</evidence>
<feature type="domain" description="Alginate export" evidence="1">
    <location>
        <begin position="95"/>
        <end position="415"/>
    </location>
</feature>
<evidence type="ECO:0000259" key="1">
    <source>
        <dbReference type="Pfam" id="PF13372"/>
    </source>
</evidence>
<proteinExistence type="predicted"/>
<dbReference type="InterPro" id="IPR025388">
    <property type="entry name" value="Alginate_export_dom"/>
</dbReference>
<dbReference type="OrthoDB" id="311329at2"/>
<dbReference type="KEGG" id="sphc:CVN68_16855"/>
<keyword evidence="3" id="KW-1185">Reference proteome</keyword>
<dbReference type="Proteomes" id="UP000229081">
    <property type="component" value="Chromosome"/>
</dbReference>
<protein>
    <recommendedName>
        <fullName evidence="1">Alginate export domain-containing protein</fullName>
    </recommendedName>
</protein>
<dbReference type="EMBL" id="CP024923">
    <property type="protein sequence ID" value="ATY34692.1"/>
    <property type="molecule type" value="Genomic_DNA"/>
</dbReference>
<evidence type="ECO:0000313" key="2">
    <source>
        <dbReference type="EMBL" id="ATY34692.1"/>
    </source>
</evidence>
<gene>
    <name evidence="2" type="ORF">CVN68_16855</name>
</gene>
<organism evidence="2 3">
    <name type="scientific">Sphingomonas psychrotolerans</name>
    <dbReference type="NCBI Taxonomy" id="1327635"/>
    <lineage>
        <taxon>Bacteria</taxon>
        <taxon>Pseudomonadati</taxon>
        <taxon>Pseudomonadota</taxon>
        <taxon>Alphaproteobacteria</taxon>
        <taxon>Sphingomonadales</taxon>
        <taxon>Sphingomonadaceae</taxon>
        <taxon>Sphingomonas</taxon>
    </lineage>
</organism>
<reference evidence="2 3" key="1">
    <citation type="submission" date="2017-11" db="EMBL/GenBank/DDBJ databases">
        <title>Complete genome sequence of Sphingomonas sp. Strain Cra20, a psychrotolerant potential plant growth promoting rhizobacteria.</title>
        <authorList>
            <person name="Luo Y."/>
        </authorList>
    </citation>
    <scope>NUCLEOTIDE SEQUENCE [LARGE SCALE GENOMIC DNA]</scope>
    <source>
        <strain evidence="2 3">Cra20</strain>
    </source>
</reference>
<dbReference type="Pfam" id="PF13372">
    <property type="entry name" value="Alginate_exp"/>
    <property type="match status" value="1"/>
</dbReference>
<dbReference type="AlphaFoldDB" id="A0A2K8MLD0"/>